<dbReference type="NCBIfam" id="TIGR01496">
    <property type="entry name" value="DHPS"/>
    <property type="match status" value="1"/>
</dbReference>
<keyword evidence="8 17" id="KW-0808">Transferase</keyword>
<keyword evidence="15" id="KW-0511">Multifunctional enzyme</keyword>
<dbReference type="Gene3D" id="3.30.70.560">
    <property type="entry name" value="7,8-Dihydro-6-hydroxymethylpterin-pyrophosphokinase HPPK"/>
    <property type="match status" value="1"/>
</dbReference>
<dbReference type="InterPro" id="IPR000489">
    <property type="entry name" value="Pterin-binding_dom"/>
</dbReference>
<evidence type="ECO:0000259" key="16">
    <source>
        <dbReference type="PROSITE" id="PS50972"/>
    </source>
</evidence>
<evidence type="ECO:0000256" key="3">
    <source>
        <dbReference type="ARBA" id="ARBA00001946"/>
    </source>
</evidence>
<dbReference type="InterPro" id="IPR000550">
    <property type="entry name" value="Hppk"/>
</dbReference>
<dbReference type="Gene3D" id="3.20.20.20">
    <property type="entry name" value="Dihydropteroate synthase-like"/>
    <property type="match status" value="1"/>
</dbReference>
<accession>A0A4T9T7I6</accession>
<gene>
    <name evidence="17" type="primary">folP</name>
    <name evidence="17" type="ORF">E5982_05405</name>
</gene>
<dbReference type="InterPro" id="IPR035907">
    <property type="entry name" value="Hppk_sf"/>
</dbReference>
<keyword evidence="9" id="KW-0479">Metal-binding</keyword>
<evidence type="ECO:0000256" key="5">
    <source>
        <dbReference type="ARBA" id="ARBA00005051"/>
    </source>
</evidence>
<dbReference type="InterPro" id="IPR006390">
    <property type="entry name" value="DHP_synth_dom"/>
</dbReference>
<dbReference type="GO" id="GO:0003848">
    <property type="term" value="F:2-amino-4-hydroxy-6-hydroxymethyldihydropteridine diphosphokinase activity"/>
    <property type="evidence" value="ECO:0007669"/>
    <property type="project" value="UniProtKB-EC"/>
</dbReference>
<keyword evidence="11" id="KW-0418">Kinase</keyword>
<evidence type="ECO:0000256" key="10">
    <source>
        <dbReference type="ARBA" id="ARBA00022741"/>
    </source>
</evidence>
<comment type="catalytic activity">
    <reaction evidence="2">
        <text>6-hydroxymethyl-7,8-dihydropterin + ATP = (7,8-dihydropterin-6-yl)methyl diphosphate + AMP + H(+)</text>
        <dbReference type="Rhea" id="RHEA:11412"/>
        <dbReference type="ChEBI" id="CHEBI:15378"/>
        <dbReference type="ChEBI" id="CHEBI:30616"/>
        <dbReference type="ChEBI" id="CHEBI:44841"/>
        <dbReference type="ChEBI" id="CHEBI:72950"/>
        <dbReference type="ChEBI" id="CHEBI:456215"/>
        <dbReference type="EC" id="2.7.6.3"/>
    </reaction>
</comment>
<comment type="caution">
    <text evidence="17">The sequence shown here is derived from an EMBL/GenBank/DDBJ whole genome shotgun (WGS) entry which is preliminary data.</text>
</comment>
<dbReference type="NCBIfam" id="TIGR01498">
    <property type="entry name" value="folK"/>
    <property type="match status" value="1"/>
</dbReference>
<keyword evidence="12" id="KW-0067">ATP-binding</keyword>
<dbReference type="PROSITE" id="PS00793">
    <property type="entry name" value="DHPS_2"/>
    <property type="match status" value="1"/>
</dbReference>
<dbReference type="Pfam" id="PF01288">
    <property type="entry name" value="HPPK"/>
    <property type="match status" value="1"/>
</dbReference>
<keyword evidence="14" id="KW-0289">Folate biosynthesis</keyword>
<evidence type="ECO:0000256" key="1">
    <source>
        <dbReference type="ARBA" id="ARBA00000012"/>
    </source>
</evidence>
<evidence type="ECO:0000256" key="11">
    <source>
        <dbReference type="ARBA" id="ARBA00022777"/>
    </source>
</evidence>
<evidence type="ECO:0000256" key="6">
    <source>
        <dbReference type="ARBA" id="ARBA00009503"/>
    </source>
</evidence>
<evidence type="ECO:0000256" key="13">
    <source>
        <dbReference type="ARBA" id="ARBA00022842"/>
    </source>
</evidence>
<dbReference type="UniPathway" id="UPA00077">
    <property type="reaction ID" value="UER00155"/>
</dbReference>
<feature type="domain" description="Pterin-binding" evidence="16">
    <location>
        <begin position="15"/>
        <end position="267"/>
    </location>
</feature>
<keyword evidence="18" id="KW-1185">Reference proteome</keyword>
<dbReference type="InterPro" id="IPR045031">
    <property type="entry name" value="DHP_synth-like"/>
</dbReference>
<keyword evidence="13" id="KW-0460">Magnesium</keyword>
<dbReference type="GO" id="GO:0046654">
    <property type="term" value="P:tetrahydrofolate biosynthetic process"/>
    <property type="evidence" value="ECO:0007669"/>
    <property type="project" value="UniProtKB-UniPathway"/>
</dbReference>
<dbReference type="GO" id="GO:0046872">
    <property type="term" value="F:metal ion binding"/>
    <property type="evidence" value="ECO:0007669"/>
    <property type="project" value="UniProtKB-KW"/>
</dbReference>
<dbReference type="GO" id="GO:0005524">
    <property type="term" value="F:ATP binding"/>
    <property type="evidence" value="ECO:0007669"/>
    <property type="project" value="UniProtKB-KW"/>
</dbReference>
<dbReference type="AlphaFoldDB" id="A0A4T9T7I6"/>
<evidence type="ECO:0000256" key="4">
    <source>
        <dbReference type="ARBA" id="ARBA00004763"/>
    </source>
</evidence>
<dbReference type="SUPFAM" id="SSF51717">
    <property type="entry name" value="Dihydropteroate synthetase-like"/>
    <property type="match status" value="1"/>
</dbReference>
<comment type="pathway">
    <text evidence="5">Cofactor biosynthesis; tetrahydrofolate biosynthesis; 2-amino-4-hydroxy-6-hydroxymethyl-7,8-dihydropteridine diphosphate from 7,8-dihydroneopterin triphosphate: step 4/4.</text>
</comment>
<evidence type="ECO:0000256" key="8">
    <source>
        <dbReference type="ARBA" id="ARBA00022679"/>
    </source>
</evidence>
<comment type="cofactor">
    <cofactor evidence="3">
        <name>Mg(2+)</name>
        <dbReference type="ChEBI" id="CHEBI:18420"/>
    </cofactor>
</comment>
<dbReference type="GO" id="GO:0005829">
    <property type="term" value="C:cytosol"/>
    <property type="evidence" value="ECO:0007669"/>
    <property type="project" value="TreeGrafter"/>
</dbReference>
<reference evidence="17 18" key="1">
    <citation type="submission" date="2019-04" db="EMBL/GenBank/DDBJ databases">
        <title>Microbes associate with the intestines of laboratory mice.</title>
        <authorList>
            <person name="Navarre W."/>
            <person name="Wong E."/>
            <person name="Huang K.C."/>
            <person name="Tropini C."/>
            <person name="Ng K."/>
            <person name="Yu B."/>
        </authorList>
    </citation>
    <scope>NUCLEOTIDE SEQUENCE [LARGE SCALE GENOMIC DNA]</scope>
    <source>
        <strain evidence="17 18">NM48_B13</strain>
    </source>
</reference>
<dbReference type="Proteomes" id="UP000309454">
    <property type="component" value="Unassembled WGS sequence"/>
</dbReference>
<dbReference type="PANTHER" id="PTHR20941">
    <property type="entry name" value="FOLATE SYNTHESIS PROTEINS"/>
    <property type="match status" value="1"/>
</dbReference>
<dbReference type="OrthoDB" id="9811744at2"/>
<evidence type="ECO:0000256" key="12">
    <source>
        <dbReference type="ARBA" id="ARBA00022840"/>
    </source>
</evidence>
<organism evidence="17 18">
    <name type="scientific">Parvibacter caecicola</name>
    <dbReference type="NCBI Taxonomy" id="747645"/>
    <lineage>
        <taxon>Bacteria</taxon>
        <taxon>Bacillati</taxon>
        <taxon>Actinomycetota</taxon>
        <taxon>Coriobacteriia</taxon>
        <taxon>Coriobacteriales</taxon>
        <taxon>Coriobacteriaceae</taxon>
        <taxon>Parvibacter</taxon>
    </lineage>
</organism>
<proteinExistence type="inferred from homology"/>
<keyword evidence="10" id="KW-0547">Nucleotide-binding</keyword>
<evidence type="ECO:0000256" key="14">
    <source>
        <dbReference type="ARBA" id="ARBA00022909"/>
    </source>
</evidence>
<comment type="similarity">
    <text evidence="7">In the C-terminal section; belongs to the DHPS family.</text>
</comment>
<dbReference type="EC" id="2.5.1.15" evidence="17"/>
<dbReference type="EMBL" id="SSTM01000003">
    <property type="protein sequence ID" value="TJW10715.1"/>
    <property type="molecule type" value="Genomic_DNA"/>
</dbReference>
<evidence type="ECO:0000256" key="9">
    <source>
        <dbReference type="ARBA" id="ARBA00022723"/>
    </source>
</evidence>
<evidence type="ECO:0000313" key="18">
    <source>
        <dbReference type="Proteomes" id="UP000309454"/>
    </source>
</evidence>
<dbReference type="SUPFAM" id="SSF55083">
    <property type="entry name" value="6-hydroxymethyl-7,8-dihydropterin pyrophosphokinase, HPPK"/>
    <property type="match status" value="1"/>
</dbReference>
<comment type="catalytic activity">
    <reaction evidence="1">
        <text>(7,8-dihydropterin-6-yl)methyl diphosphate + 4-aminobenzoate = 7,8-dihydropteroate + diphosphate</text>
        <dbReference type="Rhea" id="RHEA:19949"/>
        <dbReference type="ChEBI" id="CHEBI:17836"/>
        <dbReference type="ChEBI" id="CHEBI:17839"/>
        <dbReference type="ChEBI" id="CHEBI:33019"/>
        <dbReference type="ChEBI" id="CHEBI:72950"/>
        <dbReference type="EC" id="2.5.1.15"/>
    </reaction>
</comment>
<comment type="pathway">
    <text evidence="4">Cofactor biosynthesis; tetrahydrofolate biosynthesis; 7,8-dihydrofolate from 2-amino-4-hydroxy-6-hydroxymethyl-7,8-dihydropteridine diphosphate and 4-aminobenzoate: step 1/2.</text>
</comment>
<evidence type="ECO:0000256" key="7">
    <source>
        <dbReference type="ARBA" id="ARBA00009951"/>
    </source>
</evidence>
<evidence type="ECO:0000313" key="17">
    <source>
        <dbReference type="EMBL" id="TJW10715.1"/>
    </source>
</evidence>
<sequence length="447" mass="48216">MFWKCSTFEFDTRVPVVMGILNITPDSFSDGGSYLKPADALSHAFKMLEEGARIIDVGGESTRPGAAPVAPKEEWARIGQVVETLAREGVCVSVDTRHAEVAAKAVAAGASIVNDVSGFRDPAMRALAAAGDFGCVVMHMPGTPETMASRAQYADVVNEVRDYLAEAAASLEAEGVAPARICVDPGPGFGKTPQQTIELVRNFQEFRHLGYPVMAALSRKSFIGYAYKIDDPIERDEASAAEALMAAELGATVIRTHNVAATAGALRGLRPFAILGLGANVALVAEPGEEDEGKVAQLNHAISQLCLLPDSQIIDIAPFYKSKAAYYEDQQDFVNTVVLLRTGLPPKELLPCLHAIENSLGRVREIENGPRTLDLDIVDYQMYVVDTPQLTLPHPRAVERDFVVKPIQDILPGHVLADGTAVDAVPEEQRLGRAWRLQRPDTPPNSL</sequence>
<dbReference type="PANTHER" id="PTHR20941:SF1">
    <property type="entry name" value="FOLIC ACID SYNTHESIS PROTEIN FOL1"/>
    <property type="match status" value="1"/>
</dbReference>
<dbReference type="GO" id="GO:0046656">
    <property type="term" value="P:folic acid biosynthetic process"/>
    <property type="evidence" value="ECO:0007669"/>
    <property type="project" value="UniProtKB-KW"/>
</dbReference>
<dbReference type="InterPro" id="IPR011005">
    <property type="entry name" value="Dihydropteroate_synth-like_sf"/>
</dbReference>
<dbReference type="Pfam" id="PF00809">
    <property type="entry name" value="Pterin_bind"/>
    <property type="match status" value="1"/>
</dbReference>
<dbReference type="RefSeq" id="WP_136845726.1">
    <property type="nucleotide sequence ID" value="NZ_SSTM01000003.1"/>
</dbReference>
<dbReference type="GO" id="GO:0004156">
    <property type="term" value="F:dihydropteroate synthase activity"/>
    <property type="evidence" value="ECO:0007669"/>
    <property type="project" value="UniProtKB-EC"/>
</dbReference>
<dbReference type="PROSITE" id="PS00792">
    <property type="entry name" value="DHPS_1"/>
    <property type="match status" value="1"/>
</dbReference>
<dbReference type="CDD" id="cd00483">
    <property type="entry name" value="HPPK"/>
    <property type="match status" value="1"/>
</dbReference>
<comment type="similarity">
    <text evidence="6">Belongs to the DHPS family.</text>
</comment>
<protein>
    <submittedName>
        <fullName evidence="17">Dihydropteroate synthase</fullName>
        <ecNumber evidence="17">2.5.1.15</ecNumber>
    </submittedName>
</protein>
<dbReference type="PROSITE" id="PS50972">
    <property type="entry name" value="PTERIN_BINDING"/>
    <property type="match status" value="1"/>
</dbReference>
<dbReference type="CDD" id="cd00739">
    <property type="entry name" value="DHPS"/>
    <property type="match status" value="1"/>
</dbReference>
<evidence type="ECO:0000256" key="2">
    <source>
        <dbReference type="ARBA" id="ARBA00000198"/>
    </source>
</evidence>
<dbReference type="GO" id="GO:0016301">
    <property type="term" value="F:kinase activity"/>
    <property type="evidence" value="ECO:0007669"/>
    <property type="project" value="UniProtKB-KW"/>
</dbReference>
<name>A0A4T9T7I6_9ACTN</name>
<evidence type="ECO:0000256" key="15">
    <source>
        <dbReference type="ARBA" id="ARBA00023268"/>
    </source>
</evidence>